<dbReference type="Gene3D" id="3.30.1360.40">
    <property type="match status" value="1"/>
</dbReference>
<keyword evidence="6" id="KW-1185">Reference proteome</keyword>
<dbReference type="STRING" id="1267423.SAMN05216290_2897"/>
<keyword evidence="2" id="KW-0378">Hydrolase</keyword>
<dbReference type="NCBIfam" id="TIGR00370">
    <property type="entry name" value="5-oxoprolinase subunit PxpB"/>
    <property type="match status" value="1"/>
</dbReference>
<dbReference type="InterPro" id="IPR029000">
    <property type="entry name" value="Cyclophilin-like_dom_sf"/>
</dbReference>
<gene>
    <name evidence="5" type="ORF">SAMN05216290_2897</name>
</gene>
<dbReference type="OrthoDB" id="9778567at2"/>
<proteinExistence type="predicted"/>
<evidence type="ECO:0000256" key="2">
    <source>
        <dbReference type="ARBA" id="ARBA00022801"/>
    </source>
</evidence>
<dbReference type="InterPro" id="IPR010016">
    <property type="entry name" value="PxpB"/>
</dbReference>
<dbReference type="SMART" id="SM00796">
    <property type="entry name" value="AHS1"/>
    <property type="match status" value="1"/>
</dbReference>
<dbReference type="GO" id="GO:0005524">
    <property type="term" value="F:ATP binding"/>
    <property type="evidence" value="ECO:0007669"/>
    <property type="project" value="UniProtKB-KW"/>
</dbReference>
<dbReference type="GeneID" id="99987582"/>
<dbReference type="Gene3D" id="2.40.100.10">
    <property type="entry name" value="Cyclophilin-like"/>
    <property type="match status" value="1"/>
</dbReference>
<dbReference type="PANTHER" id="PTHR34698">
    <property type="entry name" value="5-OXOPROLINASE SUBUNIT B"/>
    <property type="match status" value="1"/>
</dbReference>
<dbReference type="AlphaFoldDB" id="A0A1I0QYH8"/>
<dbReference type="RefSeq" id="WP_090259286.1">
    <property type="nucleotide sequence ID" value="NZ_FOIR01000002.1"/>
</dbReference>
<evidence type="ECO:0000313" key="5">
    <source>
        <dbReference type="EMBL" id="SEW32673.1"/>
    </source>
</evidence>
<dbReference type="Proteomes" id="UP000199437">
    <property type="component" value="Unassembled WGS sequence"/>
</dbReference>
<name>A0A1I0QYH8_9BACT</name>
<reference evidence="6" key="1">
    <citation type="submission" date="2016-10" db="EMBL/GenBank/DDBJ databases">
        <authorList>
            <person name="Varghese N."/>
            <person name="Submissions S."/>
        </authorList>
    </citation>
    <scope>NUCLEOTIDE SEQUENCE [LARGE SCALE GENOMIC DNA]</scope>
    <source>
        <strain evidence="6">CGMCC 1.12402</strain>
    </source>
</reference>
<keyword evidence="3" id="KW-0067">ATP-binding</keyword>
<feature type="domain" description="Carboxyltransferase" evidence="4">
    <location>
        <begin position="2"/>
        <end position="201"/>
    </location>
</feature>
<dbReference type="GO" id="GO:0016787">
    <property type="term" value="F:hydrolase activity"/>
    <property type="evidence" value="ECO:0007669"/>
    <property type="project" value="UniProtKB-KW"/>
</dbReference>
<evidence type="ECO:0000313" key="6">
    <source>
        <dbReference type="Proteomes" id="UP000199437"/>
    </source>
</evidence>
<dbReference type="EMBL" id="FOIR01000002">
    <property type="protein sequence ID" value="SEW32673.1"/>
    <property type="molecule type" value="Genomic_DNA"/>
</dbReference>
<dbReference type="InterPro" id="IPR003833">
    <property type="entry name" value="CT_C_D"/>
</dbReference>
<protein>
    <submittedName>
        <fullName evidence="5">Inhibitor of KinA</fullName>
    </submittedName>
</protein>
<dbReference type="SUPFAM" id="SSF50891">
    <property type="entry name" value="Cyclophilin-like"/>
    <property type="match status" value="1"/>
</dbReference>
<sequence>MMKLQPYGDSALLVSFEKRIDPAISQQVIALHKALKDHAGITFSIPAYQSLTLGFNSTYLNYNGLEKLVKATFDQLDEITTNSGRKVTIPVCYDDTYAPDMSEVTGLTGCSKQEIVQLHTSHEYHVYMLGFVAGFAYMGTLPEALKSPRKETPRLKVHQGAVGLAGLQTGIYPAEAPGGWQIIGTTPMKMFDPEKEKPNFLEAGDKVKFRAISEDEYKIIQLKIETEIFEPEISNG</sequence>
<accession>A0A1I0QYH8</accession>
<evidence type="ECO:0000256" key="3">
    <source>
        <dbReference type="ARBA" id="ARBA00022840"/>
    </source>
</evidence>
<dbReference type="SUPFAM" id="SSF160467">
    <property type="entry name" value="PH0987 N-terminal domain-like"/>
    <property type="match status" value="1"/>
</dbReference>
<organism evidence="5 6">
    <name type="scientific">Roseivirga pacifica</name>
    <dbReference type="NCBI Taxonomy" id="1267423"/>
    <lineage>
        <taxon>Bacteria</taxon>
        <taxon>Pseudomonadati</taxon>
        <taxon>Bacteroidota</taxon>
        <taxon>Cytophagia</taxon>
        <taxon>Cytophagales</taxon>
        <taxon>Roseivirgaceae</taxon>
        <taxon>Roseivirga</taxon>
    </lineage>
</organism>
<evidence type="ECO:0000256" key="1">
    <source>
        <dbReference type="ARBA" id="ARBA00022741"/>
    </source>
</evidence>
<evidence type="ECO:0000259" key="4">
    <source>
        <dbReference type="SMART" id="SM00796"/>
    </source>
</evidence>
<dbReference type="PANTHER" id="PTHR34698:SF2">
    <property type="entry name" value="5-OXOPROLINASE SUBUNIT B"/>
    <property type="match status" value="1"/>
</dbReference>
<dbReference type="Pfam" id="PF02682">
    <property type="entry name" value="CT_C_D"/>
    <property type="match status" value="1"/>
</dbReference>
<keyword evidence="1" id="KW-0547">Nucleotide-binding</keyword>